<protein>
    <recommendedName>
        <fullName evidence="3">MSMEG_0570 family protein</fullName>
    </recommendedName>
</protein>
<dbReference type="InterPro" id="IPR023846">
    <property type="entry name" value="CHP04042_MSMEG0570"/>
</dbReference>
<accession>K9XP03</accession>
<dbReference type="HOGENOM" id="CLU_163946_0_0_3"/>
<dbReference type="KEGG" id="scs:Sta7437_0663"/>
<dbReference type="RefSeq" id="WP_015191931.1">
    <property type="nucleotide sequence ID" value="NC_019748.1"/>
</dbReference>
<evidence type="ECO:0000313" key="2">
    <source>
        <dbReference type="Proteomes" id="UP000010473"/>
    </source>
</evidence>
<dbReference type="Proteomes" id="UP000010473">
    <property type="component" value="Chromosome"/>
</dbReference>
<evidence type="ECO:0000313" key="1">
    <source>
        <dbReference type="EMBL" id="AFZ34258.1"/>
    </source>
</evidence>
<name>K9XP03_STAC7</name>
<dbReference type="EMBL" id="CP003653">
    <property type="protein sequence ID" value="AFZ34258.1"/>
    <property type="molecule type" value="Genomic_DNA"/>
</dbReference>
<organism evidence="1 2">
    <name type="scientific">Stanieria cyanosphaera (strain ATCC 29371 / PCC 7437)</name>
    <dbReference type="NCBI Taxonomy" id="111780"/>
    <lineage>
        <taxon>Bacteria</taxon>
        <taxon>Bacillati</taxon>
        <taxon>Cyanobacteriota</taxon>
        <taxon>Cyanophyceae</taxon>
        <taxon>Pleurocapsales</taxon>
        <taxon>Dermocarpellaceae</taxon>
        <taxon>Stanieria</taxon>
    </lineage>
</organism>
<reference evidence="2" key="1">
    <citation type="journal article" date="2013" name="Proc. Natl. Acad. Sci. U.S.A.">
        <title>Improving the coverage of the cyanobacterial phylum using diversity-driven genome sequencing.</title>
        <authorList>
            <person name="Shih P.M."/>
            <person name="Wu D."/>
            <person name="Latifi A."/>
            <person name="Axen S.D."/>
            <person name="Fewer D.P."/>
            <person name="Talla E."/>
            <person name="Calteau A."/>
            <person name="Cai F."/>
            <person name="Tandeau de Marsac N."/>
            <person name="Rippka R."/>
            <person name="Herdman M."/>
            <person name="Sivonen K."/>
            <person name="Coursin T."/>
            <person name="Laurent T."/>
            <person name="Goodwin L."/>
            <person name="Nolan M."/>
            <person name="Davenport K.W."/>
            <person name="Han C.S."/>
            <person name="Rubin E.M."/>
            <person name="Eisen J.A."/>
            <person name="Woyke T."/>
            <person name="Gugger M."/>
            <person name="Kerfeld C.A."/>
        </authorList>
    </citation>
    <scope>NUCLEOTIDE SEQUENCE [LARGE SCALE GENOMIC DNA]</scope>
    <source>
        <strain evidence="2">ATCC 29371 / PCC 7437</strain>
    </source>
</reference>
<dbReference type="NCBIfam" id="TIGR04042">
    <property type="entry name" value="MSMEG_0570_fam"/>
    <property type="match status" value="1"/>
</dbReference>
<dbReference type="STRING" id="111780.Sta7437_0663"/>
<proteinExistence type="predicted"/>
<dbReference type="OrthoDB" id="195104at2"/>
<dbReference type="AlphaFoldDB" id="K9XP03"/>
<keyword evidence="2" id="KW-1185">Reference proteome</keyword>
<gene>
    <name evidence="1" type="ordered locus">Sta7437_0663</name>
</gene>
<evidence type="ECO:0008006" key="3">
    <source>
        <dbReference type="Google" id="ProtNLM"/>
    </source>
</evidence>
<dbReference type="eggNOG" id="COG2072">
    <property type="taxonomic scope" value="Bacteria"/>
</dbReference>
<sequence length="98" mass="11507">MPEIKFLIEWPDGSRQTCYSPSLVVKKYFTPGEEYDLEDFLNRSETALQTASDRFFEAYGFSCSRAWGQFQDIKTQAAQYKNLDNPKVRFLQFQEAQN</sequence>